<dbReference type="GO" id="GO:0019915">
    <property type="term" value="P:lipid storage"/>
    <property type="evidence" value="ECO:0007669"/>
    <property type="project" value="InterPro"/>
</dbReference>
<comment type="catalytic activity">
    <reaction evidence="8">
        <text>a cholesterol ester + H2O = cholesterol + a fatty acid + H(+)</text>
        <dbReference type="Rhea" id="RHEA:36403"/>
        <dbReference type="ChEBI" id="CHEBI:15377"/>
        <dbReference type="ChEBI" id="CHEBI:15378"/>
        <dbReference type="ChEBI" id="CHEBI:16113"/>
        <dbReference type="ChEBI" id="CHEBI:17002"/>
        <dbReference type="ChEBI" id="CHEBI:28868"/>
        <dbReference type="EC" id="3.1.1.13"/>
    </reaction>
    <physiologicalReaction direction="left-to-right" evidence="8">
        <dbReference type="Rhea" id="RHEA:36404"/>
    </physiologicalReaction>
</comment>
<dbReference type="STRING" id="6280.A0A0N4TYI8"/>
<sequence>MVTWLPVLGRFTRVSFMGNRLTDDPTTLLSGFTGLIILMIPGRFTRVSFMGTELTDDPTTLLSGFTGLIILMIPGNPGNEQFYAHFGQTILSKISRIMQISKENSLFCTISHLNHVPLPEKYSELSIYSYADRVSLVDQIEYKFNFCIQYLPKTAKFILIGHSIGSYLMLRILPDLLKHKFNVIRCIALFPTIEHMAESPNGERLLPWLKKCRNWDGTVQMMLSCLRYLPNSVKERICTFLMGNGCRYFPPCILQSAIEIIDVNVIRNIIFMAVDELITNLIPSSLETGKVTNFRILPDLLKHKFNVIRCIALFPTIEHMAESPNGERLLPWLKKCRNWDGTVQMMLSCLRYLPNSVKERICTFLMGNGCRYFPPCILQSAIEIIDVNVIRNIIFMAVDELITFNVIRCIALFPTIEHMAESPNGERLLPWLKKCRNWDGTVQMMLSCLRYLPNSVKERICTFLMGNGCRYFPPCILQSAIEIIDVNVIRNIIFMAVDELITVSNLDESLLYHSNRCRFLYGTVDQWCPLRYALEMQKRLGNDLVIIDDKKCEHAFVLNHGELVANEVVKWITECYD</sequence>
<evidence type="ECO:0000256" key="7">
    <source>
        <dbReference type="ARBA" id="ARBA00039150"/>
    </source>
</evidence>
<evidence type="ECO:0000256" key="1">
    <source>
        <dbReference type="ARBA" id="ARBA00004502"/>
    </source>
</evidence>
<comment type="similarity">
    <text evidence="2">Belongs to the AB hydrolase superfamily. LDAH family.</text>
</comment>
<proteinExistence type="inferred from homology"/>
<reference evidence="11" key="1">
    <citation type="submission" date="2017-02" db="UniProtKB">
        <authorList>
            <consortium name="WormBaseParasite"/>
        </authorList>
    </citation>
    <scope>IDENTIFICATION</scope>
</reference>
<keyword evidence="10" id="KW-1185">Reference proteome</keyword>
<dbReference type="GO" id="GO:0004771">
    <property type="term" value="F:sterol ester esterase activity"/>
    <property type="evidence" value="ECO:0007669"/>
    <property type="project" value="UniProtKB-EC"/>
</dbReference>
<evidence type="ECO:0000256" key="6">
    <source>
        <dbReference type="ARBA" id="ARBA00031924"/>
    </source>
</evidence>
<evidence type="ECO:0000313" key="9">
    <source>
        <dbReference type="EMBL" id="VDN95198.1"/>
    </source>
</evidence>
<accession>A0A0N4TYI8</accession>
<evidence type="ECO:0000313" key="10">
    <source>
        <dbReference type="Proteomes" id="UP000278627"/>
    </source>
</evidence>
<evidence type="ECO:0000313" key="11">
    <source>
        <dbReference type="WBParaSite" id="BPAG_0001408501-mRNA-1"/>
    </source>
</evidence>
<dbReference type="GO" id="GO:0005811">
    <property type="term" value="C:lipid droplet"/>
    <property type="evidence" value="ECO:0007669"/>
    <property type="project" value="UniProtKB-SubCell"/>
</dbReference>
<name>A0A0N4TYI8_BRUPA</name>
<evidence type="ECO:0000256" key="8">
    <source>
        <dbReference type="ARBA" id="ARBA00049527"/>
    </source>
</evidence>
<gene>
    <name evidence="9" type="ORF">BPAG_LOCUS14013</name>
</gene>
<dbReference type="Pfam" id="PF10230">
    <property type="entry name" value="LIDHydrolase"/>
    <property type="match status" value="3"/>
</dbReference>
<evidence type="ECO:0000256" key="5">
    <source>
        <dbReference type="ARBA" id="ARBA00022801"/>
    </source>
</evidence>
<dbReference type="InterPro" id="IPR029058">
    <property type="entry name" value="AB_hydrolase_fold"/>
</dbReference>
<evidence type="ECO:0000256" key="3">
    <source>
        <dbReference type="ARBA" id="ARBA00019242"/>
    </source>
</evidence>
<dbReference type="SUPFAM" id="SSF53474">
    <property type="entry name" value="alpha/beta-Hydrolases"/>
    <property type="match status" value="1"/>
</dbReference>
<evidence type="ECO:0000256" key="4">
    <source>
        <dbReference type="ARBA" id="ARBA00022677"/>
    </source>
</evidence>
<dbReference type="WBParaSite" id="BPAG_0001408501-mRNA-1">
    <property type="protein sequence ID" value="BPAG_0001408501-mRNA-1"/>
    <property type="gene ID" value="BPAG_0001408501"/>
</dbReference>
<dbReference type="PANTHER" id="PTHR13390">
    <property type="entry name" value="LIPASE"/>
    <property type="match status" value="1"/>
</dbReference>
<keyword evidence="4" id="KW-0551">Lipid droplet</keyword>
<dbReference type="InterPro" id="IPR019363">
    <property type="entry name" value="LDAH"/>
</dbReference>
<dbReference type="Proteomes" id="UP000278627">
    <property type="component" value="Unassembled WGS sequence"/>
</dbReference>
<keyword evidence="5" id="KW-0378">Hydrolase</keyword>
<evidence type="ECO:0000256" key="2">
    <source>
        <dbReference type="ARBA" id="ARBA00008300"/>
    </source>
</evidence>
<protein>
    <recommendedName>
        <fullName evidence="3">Lipid droplet-associated hydrolase</fullName>
        <ecNumber evidence="7">3.1.1.13</ecNumber>
    </recommendedName>
    <alternativeName>
        <fullName evidence="6">Lipid droplet-associated serine hydrolase</fullName>
    </alternativeName>
</protein>
<comment type="subcellular location">
    <subcellularLocation>
        <location evidence="1">Lipid droplet</location>
    </subcellularLocation>
</comment>
<dbReference type="AlphaFoldDB" id="A0A0N4TYI8"/>
<reference evidence="9 10" key="2">
    <citation type="submission" date="2018-11" db="EMBL/GenBank/DDBJ databases">
        <authorList>
            <consortium name="Pathogen Informatics"/>
        </authorList>
    </citation>
    <scope>NUCLEOTIDE SEQUENCE [LARGE SCALE GENOMIC DNA]</scope>
</reference>
<dbReference type="PANTHER" id="PTHR13390:SF0">
    <property type="entry name" value="LIPID DROPLET-ASSOCIATED HYDROLASE"/>
    <property type="match status" value="1"/>
</dbReference>
<dbReference type="EMBL" id="UZAD01013495">
    <property type="protein sequence ID" value="VDN95198.1"/>
    <property type="molecule type" value="Genomic_DNA"/>
</dbReference>
<organism evidence="11">
    <name type="scientific">Brugia pahangi</name>
    <name type="common">Filarial nematode worm</name>
    <dbReference type="NCBI Taxonomy" id="6280"/>
    <lineage>
        <taxon>Eukaryota</taxon>
        <taxon>Metazoa</taxon>
        <taxon>Ecdysozoa</taxon>
        <taxon>Nematoda</taxon>
        <taxon>Chromadorea</taxon>
        <taxon>Rhabditida</taxon>
        <taxon>Spirurina</taxon>
        <taxon>Spiruromorpha</taxon>
        <taxon>Filarioidea</taxon>
        <taxon>Onchocercidae</taxon>
        <taxon>Brugia</taxon>
    </lineage>
</organism>
<dbReference type="EC" id="3.1.1.13" evidence="7"/>